<dbReference type="RefSeq" id="WP_263530946.1">
    <property type="nucleotide sequence ID" value="NZ_JAOVZB010000005.1"/>
</dbReference>
<keyword evidence="3" id="KW-0812">Transmembrane</keyword>
<evidence type="ECO:0000313" key="6">
    <source>
        <dbReference type="Proteomes" id="UP001209713"/>
    </source>
</evidence>
<protein>
    <recommendedName>
        <fullName evidence="1">diguanylate cyclase</fullName>
        <ecNumber evidence="1">2.7.7.65</ecNumber>
    </recommendedName>
</protein>
<evidence type="ECO:0000256" key="1">
    <source>
        <dbReference type="ARBA" id="ARBA00012528"/>
    </source>
</evidence>
<dbReference type="SMART" id="SM00267">
    <property type="entry name" value="GGDEF"/>
    <property type="match status" value="1"/>
</dbReference>
<dbReference type="Gene3D" id="3.30.70.270">
    <property type="match status" value="1"/>
</dbReference>
<evidence type="ECO:0000256" key="2">
    <source>
        <dbReference type="ARBA" id="ARBA00034247"/>
    </source>
</evidence>
<dbReference type="SUPFAM" id="SSF55073">
    <property type="entry name" value="Nucleotide cyclase"/>
    <property type="match status" value="1"/>
</dbReference>
<comment type="catalytic activity">
    <reaction evidence="2">
        <text>2 GTP = 3',3'-c-di-GMP + 2 diphosphate</text>
        <dbReference type="Rhea" id="RHEA:24898"/>
        <dbReference type="ChEBI" id="CHEBI:33019"/>
        <dbReference type="ChEBI" id="CHEBI:37565"/>
        <dbReference type="ChEBI" id="CHEBI:58805"/>
        <dbReference type="EC" id="2.7.7.65"/>
    </reaction>
</comment>
<evidence type="ECO:0000256" key="3">
    <source>
        <dbReference type="SAM" id="Phobius"/>
    </source>
</evidence>
<dbReference type="PROSITE" id="PS50887">
    <property type="entry name" value="GGDEF"/>
    <property type="match status" value="1"/>
</dbReference>
<feature type="transmembrane region" description="Helical" evidence="3">
    <location>
        <begin position="51"/>
        <end position="75"/>
    </location>
</feature>
<dbReference type="EMBL" id="JAOVZB010000005">
    <property type="protein sequence ID" value="MCV2403568.1"/>
    <property type="molecule type" value="Genomic_DNA"/>
</dbReference>
<dbReference type="InterPro" id="IPR043128">
    <property type="entry name" value="Rev_trsase/Diguanyl_cyclase"/>
</dbReference>
<comment type="caution">
    <text evidence="5">The sequence shown here is derived from an EMBL/GenBank/DDBJ whole genome shotgun (WGS) entry which is preliminary data.</text>
</comment>
<sequence length="258" mass="29117">MTLFIRRILRKLGRVGLVAILTLLSTVSANLMNFGLIDLLGLDNSLVDEIISVTVITCTITPALSWYLVGLLFHIDKLEIEMTKLASTDTLTHTFNRGFFYQESERFLSRHYAAHKSDQDLQPAVIIIDLDNLKTINDLFGHSGGDNVLTALGMILNKVVQKPNIVGRIGGDEFAILVKETNLHELQTIMTELFERIRDYAVNMDGQPYYFTISAGISFNCRDDVSLDSALKRADVALYHIKRAERNDYAIYEEIARD</sequence>
<dbReference type="Proteomes" id="UP001209713">
    <property type="component" value="Unassembled WGS sequence"/>
</dbReference>
<keyword evidence="3" id="KW-0472">Membrane</keyword>
<keyword evidence="6" id="KW-1185">Reference proteome</keyword>
<dbReference type="InterPro" id="IPR029787">
    <property type="entry name" value="Nucleotide_cyclase"/>
</dbReference>
<evidence type="ECO:0000259" key="4">
    <source>
        <dbReference type="PROSITE" id="PS50887"/>
    </source>
</evidence>
<dbReference type="NCBIfam" id="TIGR00254">
    <property type="entry name" value="GGDEF"/>
    <property type="match status" value="1"/>
</dbReference>
<organism evidence="5 6">
    <name type="scientific">Marinomonas sargassi</name>
    <dbReference type="NCBI Taxonomy" id="2984494"/>
    <lineage>
        <taxon>Bacteria</taxon>
        <taxon>Pseudomonadati</taxon>
        <taxon>Pseudomonadota</taxon>
        <taxon>Gammaproteobacteria</taxon>
        <taxon>Oceanospirillales</taxon>
        <taxon>Oceanospirillaceae</taxon>
        <taxon>Marinomonas</taxon>
    </lineage>
</organism>
<accession>A0ABT2YUJ8</accession>
<dbReference type="InterPro" id="IPR000160">
    <property type="entry name" value="GGDEF_dom"/>
</dbReference>
<evidence type="ECO:0000313" key="5">
    <source>
        <dbReference type="EMBL" id="MCV2403568.1"/>
    </source>
</evidence>
<dbReference type="Pfam" id="PF00990">
    <property type="entry name" value="GGDEF"/>
    <property type="match status" value="1"/>
</dbReference>
<keyword evidence="3" id="KW-1133">Transmembrane helix</keyword>
<name>A0ABT2YUJ8_9GAMM</name>
<dbReference type="PANTHER" id="PTHR45138">
    <property type="entry name" value="REGULATORY COMPONENTS OF SENSORY TRANSDUCTION SYSTEM"/>
    <property type="match status" value="1"/>
</dbReference>
<dbReference type="PANTHER" id="PTHR45138:SF9">
    <property type="entry name" value="DIGUANYLATE CYCLASE DGCM-RELATED"/>
    <property type="match status" value="1"/>
</dbReference>
<feature type="transmembrane region" description="Helical" evidence="3">
    <location>
        <begin position="12"/>
        <end position="31"/>
    </location>
</feature>
<reference evidence="5 6" key="1">
    <citation type="submission" date="2022-10" db="EMBL/GenBank/DDBJ databases">
        <title>Marinomonas transparenta sp. nov. and Marinomonas sargassi sp. nov., isolated from marine alga (Sargassum natans (L.) Gaillon).</title>
        <authorList>
            <person name="Wang Y."/>
        </authorList>
    </citation>
    <scope>NUCLEOTIDE SEQUENCE [LARGE SCALE GENOMIC DNA]</scope>
    <source>
        <strain evidence="5 6">C2222</strain>
    </source>
</reference>
<dbReference type="CDD" id="cd01949">
    <property type="entry name" value="GGDEF"/>
    <property type="match status" value="1"/>
</dbReference>
<proteinExistence type="predicted"/>
<dbReference type="EC" id="2.7.7.65" evidence="1"/>
<feature type="domain" description="GGDEF" evidence="4">
    <location>
        <begin position="121"/>
        <end position="254"/>
    </location>
</feature>
<dbReference type="InterPro" id="IPR050469">
    <property type="entry name" value="Diguanylate_Cyclase"/>
</dbReference>
<gene>
    <name evidence="5" type="ORF">OFY17_11865</name>
</gene>